<keyword evidence="1" id="KW-0812">Transmembrane</keyword>
<dbReference type="Proteomes" id="UP000190911">
    <property type="component" value="Chromosome I"/>
</dbReference>
<dbReference type="RefSeq" id="WP_079551375.1">
    <property type="nucleotide sequence ID" value="NZ_LT670847.1"/>
</dbReference>
<feature type="signal peptide" evidence="2">
    <location>
        <begin position="1"/>
        <end position="22"/>
    </location>
</feature>
<gene>
    <name evidence="3" type="ORF">SAMN05878437_0710</name>
</gene>
<evidence type="ECO:0000256" key="2">
    <source>
        <dbReference type="SAM" id="SignalP"/>
    </source>
</evidence>
<dbReference type="AlphaFoldDB" id="A0A1M7F7H3"/>
<evidence type="ECO:0000313" key="4">
    <source>
        <dbReference type="Proteomes" id="UP000190911"/>
    </source>
</evidence>
<keyword evidence="1" id="KW-0472">Membrane</keyword>
<organism evidence="3 4">
    <name type="scientific">Vreelandella subglaciescola</name>
    <dbReference type="NCBI Taxonomy" id="29571"/>
    <lineage>
        <taxon>Bacteria</taxon>
        <taxon>Pseudomonadati</taxon>
        <taxon>Pseudomonadota</taxon>
        <taxon>Gammaproteobacteria</taxon>
        <taxon>Oceanospirillales</taxon>
        <taxon>Halomonadaceae</taxon>
        <taxon>Vreelandella</taxon>
    </lineage>
</organism>
<dbReference type="STRING" id="29571.SAMN05878437_0710"/>
<proteinExistence type="predicted"/>
<feature type="chain" id="PRO_5013042631" evidence="2">
    <location>
        <begin position="23"/>
        <end position="78"/>
    </location>
</feature>
<dbReference type="EMBL" id="LT670847">
    <property type="protein sequence ID" value="SHM00042.1"/>
    <property type="molecule type" value="Genomic_DNA"/>
</dbReference>
<reference evidence="3 4" key="1">
    <citation type="submission" date="2016-11" db="EMBL/GenBank/DDBJ databases">
        <authorList>
            <person name="Jaros S."/>
            <person name="Januszkiewicz K."/>
            <person name="Wedrychowicz H."/>
        </authorList>
    </citation>
    <scope>NUCLEOTIDE SEQUENCE [LARGE SCALE GENOMIC DNA]</scope>
    <source>
        <strain evidence="3 4">ACAM 12</strain>
    </source>
</reference>
<keyword evidence="4" id="KW-1185">Reference proteome</keyword>
<accession>A0A1M7F7H3</accession>
<dbReference type="InParanoid" id="A0A1M7F7H3"/>
<feature type="transmembrane region" description="Helical" evidence="1">
    <location>
        <begin position="46"/>
        <end position="70"/>
    </location>
</feature>
<keyword evidence="2" id="KW-0732">Signal</keyword>
<evidence type="ECO:0000313" key="3">
    <source>
        <dbReference type="EMBL" id="SHM00042.1"/>
    </source>
</evidence>
<name>A0A1M7F7H3_9GAMM</name>
<evidence type="ECO:0000256" key="1">
    <source>
        <dbReference type="SAM" id="Phobius"/>
    </source>
</evidence>
<sequence>MKMFTTIPLMLLAVFFTGIAGAAEQSGPGRMGDGGSMMQGGMMDGPMMIACMLFALLVLVVLVLAIVALVKYLRGERR</sequence>
<protein>
    <submittedName>
        <fullName evidence="3">Uncharacterized protein</fullName>
    </submittedName>
</protein>
<keyword evidence="1" id="KW-1133">Transmembrane helix</keyword>